<reference evidence="2 3" key="1">
    <citation type="submission" date="2019-01" db="EMBL/GenBank/DDBJ databases">
        <title>Novel species of Cellulomonas.</title>
        <authorList>
            <person name="Liu Q."/>
            <person name="Xin Y.-H."/>
        </authorList>
    </citation>
    <scope>NUCLEOTIDE SEQUENCE [LARGE SCALE GENOMIC DNA]</scope>
    <source>
        <strain evidence="2 3">HLT2-17</strain>
    </source>
</reference>
<dbReference type="RefSeq" id="WP_130104231.1">
    <property type="nucleotide sequence ID" value="NZ_SDWW01000077.1"/>
</dbReference>
<protein>
    <recommendedName>
        <fullName evidence="4">DUF4232 domain-containing protein</fullName>
    </recommendedName>
</protein>
<name>A0A4Q5MV83_9MICO</name>
<dbReference type="Proteomes" id="UP000293764">
    <property type="component" value="Unassembled WGS sequence"/>
</dbReference>
<evidence type="ECO:0000313" key="2">
    <source>
        <dbReference type="EMBL" id="RYV49420.1"/>
    </source>
</evidence>
<dbReference type="OrthoDB" id="5189092at2"/>
<comment type="caution">
    <text evidence="2">The sequence shown here is derived from an EMBL/GenBank/DDBJ whole genome shotgun (WGS) entry which is preliminary data.</text>
</comment>
<keyword evidence="1" id="KW-0472">Membrane</keyword>
<proteinExistence type="predicted"/>
<keyword evidence="1" id="KW-0812">Transmembrane</keyword>
<evidence type="ECO:0008006" key="4">
    <source>
        <dbReference type="Google" id="ProtNLM"/>
    </source>
</evidence>
<evidence type="ECO:0000313" key="3">
    <source>
        <dbReference type="Proteomes" id="UP000293764"/>
    </source>
</evidence>
<keyword evidence="3" id="KW-1185">Reference proteome</keyword>
<feature type="transmembrane region" description="Helical" evidence="1">
    <location>
        <begin position="21"/>
        <end position="42"/>
    </location>
</feature>
<evidence type="ECO:0000256" key="1">
    <source>
        <dbReference type="SAM" id="Phobius"/>
    </source>
</evidence>
<dbReference type="AlphaFoldDB" id="A0A4Q5MV83"/>
<keyword evidence="1" id="KW-1133">Transmembrane helix</keyword>
<organism evidence="2 3">
    <name type="scientific">Pengzhenrongella frigida</name>
    <dbReference type="NCBI Taxonomy" id="1259133"/>
    <lineage>
        <taxon>Bacteria</taxon>
        <taxon>Bacillati</taxon>
        <taxon>Actinomycetota</taxon>
        <taxon>Actinomycetes</taxon>
        <taxon>Micrococcales</taxon>
        <taxon>Pengzhenrongella</taxon>
    </lineage>
</organism>
<gene>
    <name evidence="2" type="ORF">EUA98_18855</name>
</gene>
<accession>A0A4Q5MV83</accession>
<dbReference type="EMBL" id="SDWW01000077">
    <property type="protein sequence ID" value="RYV49420.1"/>
    <property type="molecule type" value="Genomic_DNA"/>
</dbReference>
<sequence>MNTVLHPVGPNPSRVYWFRRFVVVLALVVALGGVGAVIWAVAFRDGGSADAVGDPAGAAGASDVPATDEAANPVDCAAEDLEVTLAADATTYPAGSNPVLQGFVTNISTTPCTVDAGDAAREVVISSGSDRIWSTKDCASADTASRQLLLAAGARDAFEIAWSRTRSAEGCPGDLPAPRAGTYQAVATLLGTGAAPVAFVLD</sequence>